<accession>A0A975AWJ0</accession>
<dbReference type="PROSITE" id="PS00588">
    <property type="entry name" value="FLAGELLA_BB_ROD"/>
    <property type="match status" value="1"/>
</dbReference>
<dbReference type="InterPro" id="IPR001444">
    <property type="entry name" value="Flag_bb_rod_N"/>
</dbReference>
<feature type="domain" description="Flagellar basal body rod protein N-terminal" evidence="3">
    <location>
        <begin position="5"/>
        <end position="35"/>
    </location>
</feature>
<evidence type="ECO:0000256" key="2">
    <source>
        <dbReference type="RuleBase" id="RU362116"/>
    </source>
</evidence>
<dbReference type="PANTHER" id="PTHR30435:SF19">
    <property type="entry name" value="FLAGELLAR BASAL-BODY ROD PROTEIN FLGG"/>
    <property type="match status" value="1"/>
</dbReference>
<keyword evidence="6" id="KW-0966">Cell projection</keyword>
<proteinExistence type="inferred from homology"/>
<reference evidence="6" key="1">
    <citation type="submission" date="2020-08" db="EMBL/GenBank/DDBJ databases">
        <title>Genomic insights into the carbon and energy metabolism of the first obligate autotrophic acetogenic bacterium Aceticella autotrophica gen. nov., sp. nov.</title>
        <authorList>
            <person name="Toshchakov S.V."/>
            <person name="Elcheninov A.G."/>
            <person name="Kublanov I.V."/>
            <person name="Frolov E.N."/>
            <person name="Lebedinsky A.V."/>
        </authorList>
    </citation>
    <scope>NUCLEOTIDE SEQUENCE</scope>
    <source>
        <strain evidence="6">3443-3Ac</strain>
    </source>
</reference>
<evidence type="ECO:0000313" key="7">
    <source>
        <dbReference type="Proteomes" id="UP000671913"/>
    </source>
</evidence>
<name>A0A975AWJ0_9THEO</name>
<gene>
    <name evidence="6" type="ORF">ACETAC_01975</name>
</gene>
<dbReference type="InterPro" id="IPR019776">
    <property type="entry name" value="Flagellar_basal_body_rod_CS"/>
</dbReference>
<dbReference type="GO" id="GO:0009425">
    <property type="term" value="C:bacterial-type flagellum basal body"/>
    <property type="evidence" value="ECO:0007669"/>
    <property type="project" value="UniProtKB-SubCell"/>
</dbReference>
<dbReference type="InterPro" id="IPR053967">
    <property type="entry name" value="LlgE_F_G-like_D1"/>
</dbReference>
<dbReference type="KEGG" id="aaut:ACETAC_01975"/>
<organism evidence="6 7">
    <name type="scientific">Aceticella autotrophica</name>
    <dbReference type="NCBI Taxonomy" id="2755338"/>
    <lineage>
        <taxon>Bacteria</taxon>
        <taxon>Bacillati</taxon>
        <taxon>Bacillota</taxon>
        <taxon>Clostridia</taxon>
        <taxon>Thermoanaerobacterales</taxon>
        <taxon>Thermoanaerobacteraceae</taxon>
        <taxon>Aceticella</taxon>
    </lineage>
</organism>
<keyword evidence="6" id="KW-0282">Flagellum</keyword>
<sequence length="260" mass="28374">MLRGLYTASSGMVTQSKIMDVVSNNLANVNTTGYKRDTVATSAFPDFTVTKNGGDNIPYDGKIGKMNYGILVDTLHTNFQYGTINETKGKLDFALEGNGFFAVSPSPLSTPQNIRYTRDGSFSLNKEGYLVTKDGYYVLSKNTDQSGNHVAIKLTQGDISVDGSGNISLNGQYMDRFNIVDFNNYNILKKEGENLFDAAGAQIIPANAVVKQGYLESSNVNSVDEMVNMINVVRSYEANQKVVTAFDETLSKTVNDVGRV</sequence>
<dbReference type="EMBL" id="CP060096">
    <property type="protein sequence ID" value="QSZ27696.1"/>
    <property type="molecule type" value="Genomic_DNA"/>
</dbReference>
<feature type="domain" description="Flagellar hook protein FlgE/F/G-like D1" evidence="5">
    <location>
        <begin position="94"/>
        <end position="168"/>
    </location>
</feature>
<dbReference type="Pfam" id="PF06429">
    <property type="entry name" value="Flg_bbr_C"/>
    <property type="match status" value="1"/>
</dbReference>
<comment type="similarity">
    <text evidence="1 2">Belongs to the flagella basal body rod proteins family.</text>
</comment>
<dbReference type="InterPro" id="IPR037925">
    <property type="entry name" value="FlgE/F/G-like"/>
</dbReference>
<evidence type="ECO:0000313" key="6">
    <source>
        <dbReference type="EMBL" id="QSZ27696.1"/>
    </source>
</evidence>
<keyword evidence="6" id="KW-0969">Cilium</keyword>
<dbReference type="InterPro" id="IPR020013">
    <property type="entry name" value="Flagellar_FlgE/F/G"/>
</dbReference>
<dbReference type="Proteomes" id="UP000671913">
    <property type="component" value="Chromosome"/>
</dbReference>
<dbReference type="Pfam" id="PF00460">
    <property type="entry name" value="Flg_bb_rod"/>
    <property type="match status" value="1"/>
</dbReference>
<protein>
    <submittedName>
        <fullName evidence="6">Flagellar hook-basal body complex protein</fullName>
    </submittedName>
</protein>
<keyword evidence="2" id="KW-0975">Bacterial flagellum</keyword>
<dbReference type="RefSeq" id="WP_284680404.1">
    <property type="nucleotide sequence ID" value="NZ_CP060096.1"/>
</dbReference>
<keyword evidence="7" id="KW-1185">Reference proteome</keyword>
<evidence type="ECO:0000259" key="3">
    <source>
        <dbReference type="Pfam" id="PF00460"/>
    </source>
</evidence>
<dbReference type="InterPro" id="IPR010930">
    <property type="entry name" value="Flg_bb/hook_C_dom"/>
</dbReference>
<dbReference type="PANTHER" id="PTHR30435">
    <property type="entry name" value="FLAGELLAR PROTEIN"/>
    <property type="match status" value="1"/>
</dbReference>
<evidence type="ECO:0000259" key="4">
    <source>
        <dbReference type="Pfam" id="PF06429"/>
    </source>
</evidence>
<comment type="subcellular location">
    <subcellularLocation>
        <location evidence="2">Bacterial flagellum basal body</location>
    </subcellularLocation>
</comment>
<feature type="domain" description="Flagellar basal-body/hook protein C-terminal" evidence="4">
    <location>
        <begin position="211"/>
        <end position="255"/>
    </location>
</feature>
<dbReference type="NCBIfam" id="TIGR03506">
    <property type="entry name" value="FlgEFG_subfam"/>
    <property type="match status" value="1"/>
</dbReference>
<evidence type="ECO:0000256" key="1">
    <source>
        <dbReference type="ARBA" id="ARBA00009677"/>
    </source>
</evidence>
<dbReference type="GO" id="GO:0071978">
    <property type="term" value="P:bacterial-type flagellum-dependent swarming motility"/>
    <property type="evidence" value="ECO:0007669"/>
    <property type="project" value="TreeGrafter"/>
</dbReference>
<dbReference type="Pfam" id="PF22692">
    <property type="entry name" value="LlgE_F_G_D1"/>
    <property type="match status" value="1"/>
</dbReference>
<dbReference type="AlphaFoldDB" id="A0A975AWJ0"/>
<dbReference type="SUPFAM" id="SSF117143">
    <property type="entry name" value="Flagellar hook protein flgE"/>
    <property type="match status" value="1"/>
</dbReference>
<evidence type="ECO:0000259" key="5">
    <source>
        <dbReference type="Pfam" id="PF22692"/>
    </source>
</evidence>